<dbReference type="PANTHER" id="PTHR47469:SF2">
    <property type="entry name" value="OS06G0597600 PROTEIN"/>
    <property type="match status" value="1"/>
</dbReference>
<dbReference type="Pfam" id="PF22607">
    <property type="entry name" value="FAD_binding-like"/>
    <property type="match status" value="1"/>
</dbReference>
<dbReference type="InterPro" id="IPR053212">
    <property type="entry name" value="DHP_3-monooxygenase"/>
</dbReference>
<dbReference type="SUPFAM" id="SSF54373">
    <property type="entry name" value="FAD-linked reductases, C-terminal domain"/>
    <property type="match status" value="1"/>
</dbReference>
<gene>
    <name evidence="2" type="ORF">BCR34DRAFT_621756</name>
</gene>
<keyword evidence="3" id="KW-1185">Reference proteome</keyword>
<evidence type="ECO:0000313" key="2">
    <source>
        <dbReference type="EMBL" id="ORY17864.1"/>
    </source>
</evidence>
<dbReference type="STRING" id="1231657.A0A1Y2A5T5"/>
<reference evidence="2 3" key="1">
    <citation type="submission" date="2016-07" db="EMBL/GenBank/DDBJ databases">
        <title>Pervasive Adenine N6-methylation of Active Genes in Fungi.</title>
        <authorList>
            <consortium name="DOE Joint Genome Institute"/>
            <person name="Mondo S.J."/>
            <person name="Dannebaum R.O."/>
            <person name="Kuo R.C."/>
            <person name="Labutti K."/>
            <person name="Haridas S."/>
            <person name="Kuo A."/>
            <person name="Salamov A."/>
            <person name="Ahrendt S.R."/>
            <person name="Lipzen A."/>
            <person name="Sullivan W."/>
            <person name="Andreopoulos W.B."/>
            <person name="Clum A."/>
            <person name="Lindquist E."/>
            <person name="Daum C."/>
            <person name="Ramamoorthy G.K."/>
            <person name="Gryganskyi A."/>
            <person name="Culley D."/>
            <person name="Magnuson J.K."/>
            <person name="James T.Y."/>
            <person name="O'Malley M.A."/>
            <person name="Stajich J.E."/>
            <person name="Spatafora J.W."/>
            <person name="Visel A."/>
            <person name="Grigoriev I.V."/>
        </authorList>
    </citation>
    <scope>NUCLEOTIDE SEQUENCE [LARGE SCALE GENOMIC DNA]</scope>
    <source>
        <strain evidence="2 3">CBS 115471</strain>
    </source>
</reference>
<proteinExistence type="predicted"/>
<dbReference type="PANTHER" id="PTHR47469">
    <property type="entry name" value="MONOOXYGENASE-LIKE"/>
    <property type="match status" value="1"/>
</dbReference>
<evidence type="ECO:0000259" key="1">
    <source>
        <dbReference type="Pfam" id="PF22607"/>
    </source>
</evidence>
<dbReference type="SUPFAM" id="SSF51905">
    <property type="entry name" value="FAD/NAD(P)-binding domain"/>
    <property type="match status" value="1"/>
</dbReference>
<feature type="domain" description="2,6-dihydroxypyridine 3-monooxygenase substrate binding" evidence="1">
    <location>
        <begin position="170"/>
        <end position="299"/>
    </location>
</feature>
<comment type="caution">
    <text evidence="2">The sequence shown here is derived from an EMBL/GenBank/DDBJ whole genome shotgun (WGS) entry which is preliminary data.</text>
</comment>
<dbReference type="Proteomes" id="UP000193144">
    <property type="component" value="Unassembled WGS sequence"/>
</dbReference>
<dbReference type="EMBL" id="MCFA01000010">
    <property type="protein sequence ID" value="ORY17864.1"/>
    <property type="molecule type" value="Genomic_DNA"/>
</dbReference>
<evidence type="ECO:0000313" key="3">
    <source>
        <dbReference type="Proteomes" id="UP000193144"/>
    </source>
</evidence>
<accession>A0A1Y2A5T5</accession>
<protein>
    <recommendedName>
        <fullName evidence="1">2,6-dihydroxypyridine 3-monooxygenase substrate binding domain-containing protein</fullName>
    </recommendedName>
</protein>
<dbReference type="Gene3D" id="3.30.9.60">
    <property type="match status" value="1"/>
</dbReference>
<name>A0A1Y2A5T5_9PLEO</name>
<dbReference type="InterPro" id="IPR036188">
    <property type="entry name" value="FAD/NAD-bd_sf"/>
</dbReference>
<sequence>MEKKAIGGSLAGLMHGVMLNREGYAVEILEQDIATQREGFDAGIRVGPDFVTFLKKYDRIGRPYQVHATGHQTGSLVLGLLVSILRANFDGTPSKAVPHVPNRDLKLKEATYTHGACVKSVEDVGKTMKIHYEDVSQGTMESTVADIVVVADGPNSSIRKHLMPGISRPYAGYVSWRGTVRENLLEERHRGIFQGNAVFHLMDRSYILVYVIPTDDGSLEPGERLYNWVWYDHLPESSTEYVETMTDINGKTHHGTVPRGLVRPDIWDQQRAYGMSKLPPCIAALVEHTSSPFVTKIYDSASTKATLFNNKLFIVGDALVSFRPHIALSTNQAAYHCQLLKEVISGKTTPAAWERAVLRYGNEKRMYSIVVGVFALQEKWVLYRAASQPWNAKKVCFGMG</sequence>
<dbReference type="AlphaFoldDB" id="A0A1Y2A5T5"/>
<organism evidence="2 3">
    <name type="scientific">Clohesyomyces aquaticus</name>
    <dbReference type="NCBI Taxonomy" id="1231657"/>
    <lineage>
        <taxon>Eukaryota</taxon>
        <taxon>Fungi</taxon>
        <taxon>Dikarya</taxon>
        <taxon>Ascomycota</taxon>
        <taxon>Pezizomycotina</taxon>
        <taxon>Dothideomycetes</taxon>
        <taxon>Pleosporomycetidae</taxon>
        <taxon>Pleosporales</taxon>
        <taxon>Lindgomycetaceae</taxon>
        <taxon>Clohesyomyces</taxon>
    </lineage>
</organism>
<dbReference type="InterPro" id="IPR054707">
    <property type="entry name" value="DhpH_subs-bd"/>
</dbReference>
<dbReference type="OrthoDB" id="16820at2759"/>